<feature type="compositionally biased region" description="Gly residues" evidence="1">
    <location>
        <begin position="56"/>
        <end position="79"/>
    </location>
</feature>
<evidence type="ECO:0000256" key="1">
    <source>
        <dbReference type="SAM" id="MobiDB-lite"/>
    </source>
</evidence>
<name>A0A1X7UKX0_AMPQE</name>
<proteinExistence type="predicted"/>
<evidence type="ECO:0000313" key="2">
    <source>
        <dbReference type="EnsemblMetazoa" id="Aqu2.1.28144_001"/>
    </source>
</evidence>
<sequence length="148" mass="15023">MDSDTEDYNLGLLYGDDPMNSRPASPIPPRDEPNNPSGQPRGCRAATEEVADRGRGTAGKGRGRGAAGRPGAGSGGRGDGSSAPRRPGGRGRGDRGTARESGSPLNLTTIKEEEGEEGAGEGEEGAGEGEEEAGEGEEEGGGRYCPHS</sequence>
<protein>
    <submittedName>
        <fullName evidence="2">Uncharacterized protein</fullName>
    </submittedName>
</protein>
<dbReference type="AlphaFoldDB" id="A0A1X7UKX0"/>
<organism evidence="2">
    <name type="scientific">Amphimedon queenslandica</name>
    <name type="common">Sponge</name>
    <dbReference type="NCBI Taxonomy" id="400682"/>
    <lineage>
        <taxon>Eukaryota</taxon>
        <taxon>Metazoa</taxon>
        <taxon>Porifera</taxon>
        <taxon>Demospongiae</taxon>
        <taxon>Heteroscleromorpha</taxon>
        <taxon>Haplosclerida</taxon>
        <taxon>Niphatidae</taxon>
        <taxon>Amphimedon</taxon>
    </lineage>
</organism>
<dbReference type="InParanoid" id="A0A1X7UKX0"/>
<feature type="compositionally biased region" description="Acidic residues" evidence="1">
    <location>
        <begin position="113"/>
        <end position="139"/>
    </location>
</feature>
<feature type="region of interest" description="Disordered" evidence="1">
    <location>
        <begin position="1"/>
        <end position="148"/>
    </location>
</feature>
<reference evidence="2" key="1">
    <citation type="submission" date="2017-05" db="UniProtKB">
        <authorList>
            <consortium name="EnsemblMetazoa"/>
        </authorList>
    </citation>
    <scope>IDENTIFICATION</scope>
</reference>
<feature type="compositionally biased region" description="Basic and acidic residues" evidence="1">
    <location>
        <begin position="46"/>
        <end position="55"/>
    </location>
</feature>
<dbReference type="EnsemblMetazoa" id="Aqu2.1.28144_001">
    <property type="protein sequence ID" value="Aqu2.1.28144_001"/>
    <property type="gene ID" value="Aqu2.1.28144"/>
</dbReference>
<accession>A0A1X7UKX0</accession>